<dbReference type="Gene3D" id="3.30.70.1060">
    <property type="entry name" value="Dimeric alpha+beta barrel"/>
    <property type="match status" value="1"/>
</dbReference>
<dbReference type="PANTHER" id="PTHR35174">
    <property type="entry name" value="BLL7171 PROTEIN-RELATED"/>
    <property type="match status" value="1"/>
</dbReference>
<reference evidence="4 5" key="1">
    <citation type="submission" date="2020-08" db="EMBL/GenBank/DDBJ databases">
        <title>Genomic Encyclopedia of Archaeal and Bacterial Type Strains, Phase II (KMG-II): from individual species to whole genera.</title>
        <authorList>
            <person name="Goeker M."/>
        </authorList>
    </citation>
    <scope>NUCLEOTIDE SEQUENCE [LARGE SCALE GENOMIC DNA]</scope>
    <source>
        <strain evidence="4 5">DSM 23288</strain>
    </source>
</reference>
<dbReference type="RefSeq" id="WP_183345069.1">
    <property type="nucleotide sequence ID" value="NZ_JACHNU010000008.1"/>
</dbReference>
<dbReference type="Proteomes" id="UP000585272">
    <property type="component" value="Unassembled WGS sequence"/>
</dbReference>
<feature type="region of interest" description="Disordered" evidence="2">
    <location>
        <begin position="53"/>
        <end position="72"/>
    </location>
</feature>
<dbReference type="EMBL" id="JACHNU010000008">
    <property type="protein sequence ID" value="MBB4664757.1"/>
    <property type="molecule type" value="Genomic_DNA"/>
</dbReference>
<dbReference type="SUPFAM" id="SSF54909">
    <property type="entry name" value="Dimeric alpha+beta barrel"/>
    <property type="match status" value="1"/>
</dbReference>
<proteinExistence type="inferred from homology"/>
<dbReference type="InterPro" id="IPR011008">
    <property type="entry name" value="Dimeric_a/b-barrel"/>
</dbReference>
<evidence type="ECO:0000259" key="3">
    <source>
        <dbReference type="Pfam" id="PF03795"/>
    </source>
</evidence>
<sequence length="122" mass="13265">MKYMLLIYNRPGFVTELSERERTGLFGEVDELMRELTESGELIGGQALVDPSQARTVRGGDGGGAVATDGPFMESKEQFGGYVAIDCESEERALEVARRWPDVRYGGAIEVRAIMGDGAAET</sequence>
<evidence type="ECO:0000313" key="4">
    <source>
        <dbReference type="EMBL" id="MBB4664757.1"/>
    </source>
</evidence>
<name>A0A840II64_9ACTN</name>
<keyword evidence="5" id="KW-1185">Reference proteome</keyword>
<dbReference type="Pfam" id="PF03795">
    <property type="entry name" value="YCII"/>
    <property type="match status" value="1"/>
</dbReference>
<gene>
    <name evidence="4" type="ORF">BDZ31_004372</name>
</gene>
<accession>A0A840II64</accession>
<feature type="domain" description="YCII-related" evidence="3">
    <location>
        <begin position="1"/>
        <end position="115"/>
    </location>
</feature>
<evidence type="ECO:0000256" key="1">
    <source>
        <dbReference type="ARBA" id="ARBA00007689"/>
    </source>
</evidence>
<comment type="caution">
    <text evidence="4">The sequence shown here is derived from an EMBL/GenBank/DDBJ whole genome shotgun (WGS) entry which is preliminary data.</text>
</comment>
<evidence type="ECO:0000313" key="5">
    <source>
        <dbReference type="Proteomes" id="UP000585272"/>
    </source>
</evidence>
<comment type="similarity">
    <text evidence="1">Belongs to the YciI family.</text>
</comment>
<organism evidence="4 5">
    <name type="scientific">Conexibacter arvalis</name>
    <dbReference type="NCBI Taxonomy" id="912552"/>
    <lineage>
        <taxon>Bacteria</taxon>
        <taxon>Bacillati</taxon>
        <taxon>Actinomycetota</taxon>
        <taxon>Thermoleophilia</taxon>
        <taxon>Solirubrobacterales</taxon>
        <taxon>Conexibacteraceae</taxon>
        <taxon>Conexibacter</taxon>
    </lineage>
</organism>
<dbReference type="AlphaFoldDB" id="A0A840II64"/>
<evidence type="ECO:0000256" key="2">
    <source>
        <dbReference type="SAM" id="MobiDB-lite"/>
    </source>
</evidence>
<dbReference type="InterPro" id="IPR005545">
    <property type="entry name" value="YCII"/>
</dbReference>
<dbReference type="PANTHER" id="PTHR35174:SF3">
    <property type="entry name" value="BLL7171 PROTEIN"/>
    <property type="match status" value="1"/>
</dbReference>
<protein>
    <recommendedName>
        <fullName evidence="3">YCII-related domain-containing protein</fullName>
    </recommendedName>
</protein>